<dbReference type="PANTHER" id="PTHR38465:SF2">
    <property type="entry name" value="HTH-TYPE TRANSCRIPTIONAL REGULATOR MMPR5"/>
    <property type="match status" value="1"/>
</dbReference>
<evidence type="ECO:0000256" key="3">
    <source>
        <dbReference type="ARBA" id="ARBA00023163"/>
    </source>
</evidence>
<gene>
    <name evidence="4" type="ORF">OM076_04135</name>
</gene>
<dbReference type="SUPFAM" id="SSF46785">
    <property type="entry name" value="Winged helix' DNA-binding domain"/>
    <property type="match status" value="1"/>
</dbReference>
<keyword evidence="1" id="KW-0805">Transcription regulation</keyword>
<keyword evidence="5" id="KW-1185">Reference proteome</keyword>
<dbReference type="RefSeq" id="WP_270038156.1">
    <property type="nucleotide sequence ID" value="NZ_JAPDOD010000002.1"/>
</dbReference>
<dbReference type="Proteomes" id="UP001149140">
    <property type="component" value="Unassembled WGS sequence"/>
</dbReference>
<reference evidence="4" key="1">
    <citation type="submission" date="2022-10" db="EMBL/GenBank/DDBJ databases">
        <title>The WGS of Solirubrobacter ginsenosidimutans DSM 21036.</title>
        <authorList>
            <person name="Jiang Z."/>
        </authorList>
    </citation>
    <scope>NUCLEOTIDE SEQUENCE</scope>
    <source>
        <strain evidence="4">DSM 21036</strain>
    </source>
</reference>
<evidence type="ECO:0000313" key="5">
    <source>
        <dbReference type="Proteomes" id="UP001149140"/>
    </source>
</evidence>
<dbReference type="GO" id="GO:0006355">
    <property type="term" value="P:regulation of DNA-templated transcription"/>
    <property type="evidence" value="ECO:0007669"/>
    <property type="project" value="InterPro"/>
</dbReference>
<evidence type="ECO:0000256" key="1">
    <source>
        <dbReference type="ARBA" id="ARBA00023015"/>
    </source>
</evidence>
<protein>
    <submittedName>
        <fullName evidence="4">MarR family transcriptional regulator</fullName>
    </submittedName>
</protein>
<sequence length="161" mass="17687">MATDAELDFADQVGRYFARQYGMPPATGRVAGWLLLCDPPAQTAGEIAEALQMSRSAAGSAVGTLEHWGMLRRFRAAGERADRVMIHPSYGLQSLESAGEYEALAAITRKGLKAIAGAPVERRARLVEMTALCEFLIERMPKLADEWREHRETLRASGELP</sequence>
<organism evidence="4 5">
    <name type="scientific">Solirubrobacter ginsenosidimutans</name>
    <dbReference type="NCBI Taxonomy" id="490573"/>
    <lineage>
        <taxon>Bacteria</taxon>
        <taxon>Bacillati</taxon>
        <taxon>Actinomycetota</taxon>
        <taxon>Thermoleophilia</taxon>
        <taxon>Solirubrobacterales</taxon>
        <taxon>Solirubrobacteraceae</taxon>
        <taxon>Solirubrobacter</taxon>
    </lineage>
</organism>
<dbReference type="InterPro" id="IPR036390">
    <property type="entry name" value="WH_DNA-bd_sf"/>
</dbReference>
<dbReference type="InterPro" id="IPR052362">
    <property type="entry name" value="HTH-GbsR_regulator"/>
</dbReference>
<dbReference type="Gene3D" id="1.10.287.160">
    <property type="entry name" value="HR1 repeat"/>
    <property type="match status" value="1"/>
</dbReference>
<comment type="caution">
    <text evidence="4">The sequence shown here is derived from an EMBL/GenBank/DDBJ whole genome shotgun (WGS) entry which is preliminary data.</text>
</comment>
<dbReference type="Gene3D" id="1.10.10.10">
    <property type="entry name" value="Winged helix-like DNA-binding domain superfamily/Winged helix DNA-binding domain"/>
    <property type="match status" value="1"/>
</dbReference>
<dbReference type="AlphaFoldDB" id="A0A9X3MTJ5"/>
<accession>A0A9X3MTJ5</accession>
<dbReference type="GO" id="GO:0003677">
    <property type="term" value="F:DNA binding"/>
    <property type="evidence" value="ECO:0007669"/>
    <property type="project" value="UniProtKB-KW"/>
</dbReference>
<dbReference type="EMBL" id="JAPDOD010000002">
    <property type="protein sequence ID" value="MDA0159443.1"/>
    <property type="molecule type" value="Genomic_DNA"/>
</dbReference>
<evidence type="ECO:0000256" key="2">
    <source>
        <dbReference type="ARBA" id="ARBA00023125"/>
    </source>
</evidence>
<evidence type="ECO:0000313" key="4">
    <source>
        <dbReference type="EMBL" id="MDA0159443.1"/>
    </source>
</evidence>
<name>A0A9X3MTJ5_9ACTN</name>
<keyword evidence="2" id="KW-0238">DNA-binding</keyword>
<dbReference type="PANTHER" id="PTHR38465">
    <property type="entry name" value="HTH-TYPE TRANSCRIPTIONAL REGULATOR MJ1563-RELATED"/>
    <property type="match status" value="1"/>
</dbReference>
<dbReference type="InterPro" id="IPR036388">
    <property type="entry name" value="WH-like_DNA-bd_sf"/>
</dbReference>
<keyword evidence="3" id="KW-0804">Transcription</keyword>
<proteinExistence type="predicted"/>